<keyword evidence="3" id="KW-1003">Cell membrane</keyword>
<evidence type="ECO:0000256" key="3">
    <source>
        <dbReference type="ARBA" id="ARBA00022475"/>
    </source>
</evidence>
<evidence type="ECO:0000256" key="6">
    <source>
        <dbReference type="ARBA" id="ARBA00023136"/>
    </source>
</evidence>
<evidence type="ECO:0000313" key="8">
    <source>
        <dbReference type="EMBL" id="ODR94038.1"/>
    </source>
</evidence>
<evidence type="ECO:0000256" key="1">
    <source>
        <dbReference type="ARBA" id="ARBA00004651"/>
    </source>
</evidence>
<feature type="transmembrane region" description="Helical" evidence="7">
    <location>
        <begin position="54"/>
        <end position="79"/>
    </location>
</feature>
<accession>A0A1E3VKI4</accession>
<gene>
    <name evidence="8" type="ORF">AUC70_10705</name>
</gene>
<organism evidence="8 9">
    <name type="scientific">Methyloceanibacter stevinii</name>
    <dbReference type="NCBI Taxonomy" id="1774970"/>
    <lineage>
        <taxon>Bacteria</taxon>
        <taxon>Pseudomonadati</taxon>
        <taxon>Pseudomonadota</taxon>
        <taxon>Alphaproteobacteria</taxon>
        <taxon>Hyphomicrobiales</taxon>
        <taxon>Hyphomicrobiaceae</taxon>
        <taxon>Methyloceanibacter</taxon>
    </lineage>
</organism>
<dbReference type="AlphaFoldDB" id="A0A1E3VKI4"/>
<dbReference type="RefSeq" id="WP_069445384.1">
    <property type="nucleotide sequence ID" value="NZ_LPWE01000013.1"/>
</dbReference>
<proteinExistence type="inferred from homology"/>
<comment type="caution">
    <text evidence="8">The sequence shown here is derived from an EMBL/GenBank/DDBJ whole genome shotgun (WGS) entry which is preliminary data.</text>
</comment>
<comment type="subcellular location">
    <subcellularLocation>
        <location evidence="1">Cell membrane</location>
        <topology evidence="1">Multi-pass membrane protein</topology>
    </subcellularLocation>
</comment>
<protein>
    <submittedName>
        <fullName evidence="8">Transglycosylase</fullName>
    </submittedName>
</protein>
<evidence type="ECO:0000256" key="4">
    <source>
        <dbReference type="ARBA" id="ARBA00022692"/>
    </source>
</evidence>
<dbReference type="EMBL" id="LPWE01000013">
    <property type="protein sequence ID" value="ODR94038.1"/>
    <property type="molecule type" value="Genomic_DNA"/>
</dbReference>
<keyword evidence="6 7" id="KW-0472">Membrane</keyword>
<evidence type="ECO:0000256" key="2">
    <source>
        <dbReference type="ARBA" id="ARBA00011006"/>
    </source>
</evidence>
<feature type="transmembrane region" description="Helical" evidence="7">
    <location>
        <begin position="6"/>
        <end position="23"/>
    </location>
</feature>
<dbReference type="Pfam" id="PF04226">
    <property type="entry name" value="Transgly_assoc"/>
    <property type="match status" value="1"/>
</dbReference>
<name>A0A1E3VKI4_9HYPH</name>
<comment type="similarity">
    <text evidence="2">Belongs to the UPF0410 family.</text>
</comment>
<keyword evidence="9" id="KW-1185">Reference proteome</keyword>
<keyword evidence="5 7" id="KW-1133">Transmembrane helix</keyword>
<feature type="transmembrane region" description="Helical" evidence="7">
    <location>
        <begin position="30"/>
        <end position="48"/>
    </location>
</feature>
<dbReference type="Proteomes" id="UP000094172">
    <property type="component" value="Unassembled WGS sequence"/>
</dbReference>
<reference evidence="8 9" key="1">
    <citation type="journal article" date="2016" name="Environ. Microbiol.">
        <title>New Methyloceanibacter diversity from North Sea sediments includes methanotroph containing solely the soluble methane monooxygenase.</title>
        <authorList>
            <person name="Vekeman B."/>
            <person name="Kerckhof F.M."/>
            <person name="Cremers G."/>
            <person name="de Vos P."/>
            <person name="Vandamme P."/>
            <person name="Boon N."/>
            <person name="Op den Camp H.J."/>
            <person name="Heylen K."/>
        </authorList>
    </citation>
    <scope>NUCLEOTIDE SEQUENCE [LARGE SCALE GENOMIC DNA]</scope>
    <source>
        <strain evidence="8 9">R-67176</strain>
    </source>
</reference>
<keyword evidence="4 7" id="KW-0812">Transmembrane</keyword>
<evidence type="ECO:0000256" key="7">
    <source>
        <dbReference type="SAM" id="Phobius"/>
    </source>
</evidence>
<dbReference type="STRING" id="1774970.AUC70_10705"/>
<evidence type="ECO:0000313" key="9">
    <source>
        <dbReference type="Proteomes" id="UP000094172"/>
    </source>
</evidence>
<dbReference type="GO" id="GO:0005886">
    <property type="term" value="C:plasma membrane"/>
    <property type="evidence" value="ECO:0007669"/>
    <property type="project" value="UniProtKB-SubCell"/>
</dbReference>
<evidence type="ECO:0000256" key="5">
    <source>
        <dbReference type="ARBA" id="ARBA00022989"/>
    </source>
</evidence>
<dbReference type="PANTHER" id="PTHR33884">
    <property type="entry name" value="UPF0410 PROTEIN YMGE"/>
    <property type="match status" value="1"/>
</dbReference>
<sequence length="87" mass="8694">MLEALIIILVVGAIAGWLAGLLVQGTGFGLLGDIVVGILGALVTGFFLPQVGIVLAFGGGILGSIIAAFIGAVILLIVVKLIKKLLS</sequence>
<dbReference type="InterPro" id="IPR007341">
    <property type="entry name" value="Transgly_assoc"/>
</dbReference>
<dbReference type="PANTHER" id="PTHR33884:SF3">
    <property type="entry name" value="UPF0410 PROTEIN YMGE"/>
    <property type="match status" value="1"/>
</dbReference>